<dbReference type="STRING" id="482461.SAMN05216244_3494"/>
<gene>
    <name evidence="1" type="ORF">SAMN05216244_3494</name>
</gene>
<reference evidence="2" key="1">
    <citation type="submission" date="2016-10" db="EMBL/GenBank/DDBJ databases">
        <authorList>
            <person name="Varghese N."/>
            <person name="Submissions S."/>
        </authorList>
    </citation>
    <scope>NUCLEOTIDE SEQUENCE [LARGE SCALE GENOMIC DNA]</scope>
    <source>
        <strain evidence="2">CGMCC 1.6199</strain>
    </source>
</reference>
<dbReference type="EMBL" id="FNHF01000005">
    <property type="protein sequence ID" value="SDM81555.1"/>
    <property type="molecule type" value="Genomic_DNA"/>
</dbReference>
<sequence length="84" mass="9422">MRKQKKEAISNANLHVCPMCFGGGKMLVHEYDDPETNLAVGEYEWCTYCSGTGRIPSEKVPADRDESFKGVALPEDIMKIIEEL</sequence>
<keyword evidence="2" id="KW-1185">Reference proteome</keyword>
<dbReference type="SUPFAM" id="SSF57938">
    <property type="entry name" value="DnaJ/Hsp40 cysteine-rich domain"/>
    <property type="match status" value="1"/>
</dbReference>
<name>A0A1G9WC03_9BACI</name>
<dbReference type="InterPro" id="IPR036410">
    <property type="entry name" value="HSP_DnaJ_Cys-rich_dom_sf"/>
</dbReference>
<accession>A0A1G9WC03</accession>
<organism evidence="1 2">
    <name type="scientific">Sediminibacillus halophilus</name>
    <dbReference type="NCBI Taxonomy" id="482461"/>
    <lineage>
        <taxon>Bacteria</taxon>
        <taxon>Bacillati</taxon>
        <taxon>Bacillota</taxon>
        <taxon>Bacilli</taxon>
        <taxon>Bacillales</taxon>
        <taxon>Bacillaceae</taxon>
        <taxon>Sediminibacillus</taxon>
    </lineage>
</organism>
<proteinExistence type="predicted"/>
<protein>
    <submittedName>
        <fullName evidence="1">Uncharacterized protein</fullName>
    </submittedName>
</protein>
<dbReference type="Proteomes" id="UP000182347">
    <property type="component" value="Unassembled WGS sequence"/>
</dbReference>
<dbReference type="RefSeq" id="WP_074600531.1">
    <property type="nucleotide sequence ID" value="NZ_FNHF01000005.1"/>
</dbReference>
<dbReference type="AlphaFoldDB" id="A0A1G9WC03"/>
<evidence type="ECO:0000313" key="2">
    <source>
        <dbReference type="Proteomes" id="UP000182347"/>
    </source>
</evidence>
<dbReference type="OrthoDB" id="2971955at2"/>
<evidence type="ECO:0000313" key="1">
    <source>
        <dbReference type="EMBL" id="SDM81555.1"/>
    </source>
</evidence>